<dbReference type="FunFam" id="3.40.50.300:FF:001039">
    <property type="entry name" value="ATP-dependent RNA helicase DDX60"/>
    <property type="match status" value="1"/>
</dbReference>
<feature type="region of interest" description="Disordered" evidence="6">
    <location>
        <begin position="418"/>
        <end position="437"/>
    </location>
</feature>
<feature type="region of interest" description="Disordered" evidence="6">
    <location>
        <begin position="1700"/>
        <end position="1729"/>
    </location>
</feature>
<keyword evidence="5" id="KW-0175">Coiled coil</keyword>
<protein>
    <submittedName>
        <fullName evidence="9">DEAD/DEAH box helicase-like protein</fullName>
    </submittedName>
</protein>
<dbReference type="CDD" id="cd18795">
    <property type="entry name" value="SF2_C_Ski2"/>
    <property type="match status" value="1"/>
</dbReference>
<dbReference type="Proteomes" id="UP000193144">
    <property type="component" value="Unassembled WGS sequence"/>
</dbReference>
<dbReference type="STRING" id="1231657.A0A1Y1Y2Y0"/>
<evidence type="ECO:0000256" key="2">
    <source>
        <dbReference type="ARBA" id="ARBA00022801"/>
    </source>
</evidence>
<evidence type="ECO:0000259" key="7">
    <source>
        <dbReference type="PROSITE" id="PS51192"/>
    </source>
</evidence>
<dbReference type="PROSITE" id="PS51192">
    <property type="entry name" value="HELICASE_ATP_BIND_1"/>
    <property type="match status" value="1"/>
</dbReference>
<sequence>MSDSESDSESSSSSSIEQLKSHPVLDWYSKLNSRRVDIVGDYAGNELFLVEGDSVLLNAFSDQHLDFDPGFQLLHATYAVEHFLRGLIARRCNFHIAFFDDHSELCVPHSASDASREKYLLARTAIIRHLSVNLKLVHPDTELHSFPSVRSKAFANYLETTDIYFIMCHDGASSSALRKRNILAKHLNALEDEDHEALENELRTKTTFRLLISWFVERGYNAALVNGLEWLDTKIITTVLENIRRGQRHEWPESQRFSEVSDRDKGKMTYDQAALAQIKSPTDQPFTERELLTILTLSQFAVRNGTLHEYGSALLGHAALLSELPIAERRLRHITLPDSARGFLLKFTELSRSIMNSQAWSTDMSDRSALCDVADLVDGRLFAACLKDGQSGSNTRYQALLEGLGRLCGTDINSVASNGKVSGESDDEPPSPTSEENKKAYAVLPFSNSVFDTHLSPVHLAIDKSGEISSATSAHIFREVSHWHNSNRPIDSKAREEHSARSVKQQFFARRRNQWFMAEMMAYAGSLTNAVGRSLEPEIVTTGPKAKITAPQAPEKKADNVKPKAAPKGNKKGGGKKAIMEEIAATKKAKDETNSEKVFQGWRTTLSSLEKEGTPPAKYQRAKLHLATLNTDFKLAILEAEVRLYMLHVLLGMWLKHCREDTEEEGLPLAALIFDNVKSFSKIRGTVTKTICSHLATTIKALELPPLEIPVPDGDRPIHFTFALSNTQTADLSIPLPPKQFQLLHCGPYFERSMDSAPDHRVPFEPDGWQRKVLDEIDAKRSLLVIAPTSAGKTFISFYAMKQVLESTDEDILVYVAPTKALVNQIAAEVQARFTKSYKYPGKSVWGIHTRDYRINNPTGCQILVTVPHILQIMLLAPSNANSWSRRVKWIIFDEVHCIGQADDGLIWEQLLLLAPCPIIALSATIGNPQEFNDWLVSTQKAIGNELVMVAHPHRYSDLRKFVYTPPTSFKFEGLPDSRAFGRLGLDGIRGFHFIHPVACLVNRARGMPDDLSLEARDCQMLWESMVKHQTPNFKVDKSLDPAQALPAVVKKSDIIKWETSLKTLLRQWLADNESPFDKVISELSAPLRDVEAKTQAVQTANKNGHSSKHSKKHVETTLPLLIELHKQDALPGIIFNYDRGLCEEMCRHLSTQLEEAETAWKESSPKWKAKLENWEAWKKAVAKAGKRGPPKISKKKATGGDDEALSKADLMMDSANTETSPWASFNPDDPVEGFHFADHKKMTQDELNRYFKELIRRDVETWLLNALRRGIGVHHAGMNRKYRQVVEMLFRKGYLRVVVATGTLALGINMPCKTVIFSGDSVFLSALNYRQAAGRAGRRGFDNLGNVVFHGVSMSKVHRLISSRLPDLNGHFPITTTLVLRLFTLLNESKESPFAVRSINALLSQPRLYLGGEESKMTVLHHLRFSIEYLRRQFLLDSEGAPLNFAGCVSHLYFTENSSFAFHALLKDGYFHNLCAEVDKKQTEVLETLMITMAHLFGRQHCRQADEEFVEEIIKKSPSVVFLPPIPEKAAVILREHNSSTLDIFTAYVRTFVEQHISYTDDTLPLTQIKIGGDSLPKSALNLPRRTPTKVRSSFVALSGHDDNFKSIHDLCETSRSGVFLEEAVVPYVGLYPEESEMPLNAYLYDFFMHGDVKALAKANRIRSGDVWFVLNDFSMVLATIVTSLSNFMKLTPESDLDFTDVRGEGDEEEERKEDTFLPTEDSGYETASTASGIVGKNQLGPGIKQELAVRNVKKSKKVAESWDDDADEELEIENAEKERKRKMKKAEETGEKPAWEEGAGLLNVLKAFKLLREEFDMKFRAMWA</sequence>
<dbReference type="Pfam" id="PF00271">
    <property type="entry name" value="Helicase_C"/>
    <property type="match status" value="1"/>
</dbReference>
<evidence type="ECO:0000313" key="10">
    <source>
        <dbReference type="Proteomes" id="UP000193144"/>
    </source>
</evidence>
<keyword evidence="10" id="KW-1185">Reference proteome</keyword>
<dbReference type="GO" id="GO:0016787">
    <property type="term" value="F:hydrolase activity"/>
    <property type="evidence" value="ECO:0007669"/>
    <property type="project" value="UniProtKB-KW"/>
</dbReference>
<dbReference type="Pfam" id="PF00270">
    <property type="entry name" value="DEAD"/>
    <property type="match status" value="1"/>
</dbReference>
<name>A0A1Y1Y2Y0_9PLEO</name>
<dbReference type="PANTHER" id="PTHR44533">
    <property type="entry name" value="DEAD/H RNA HELICASE, PUTATIVE-RELATED"/>
    <property type="match status" value="1"/>
</dbReference>
<dbReference type="OrthoDB" id="2320933at2759"/>
<dbReference type="SUPFAM" id="SSF52540">
    <property type="entry name" value="P-loop containing nucleoside triphosphate hydrolases"/>
    <property type="match status" value="1"/>
</dbReference>
<feature type="domain" description="Helicase ATP-binding" evidence="7">
    <location>
        <begin position="774"/>
        <end position="944"/>
    </location>
</feature>
<feature type="region of interest" description="Disordered" evidence="6">
    <location>
        <begin position="548"/>
        <end position="576"/>
    </location>
</feature>
<evidence type="ECO:0000256" key="6">
    <source>
        <dbReference type="SAM" id="MobiDB-lite"/>
    </source>
</evidence>
<dbReference type="Gene3D" id="3.40.50.300">
    <property type="entry name" value="P-loop containing nucleotide triphosphate hydrolases"/>
    <property type="match status" value="2"/>
</dbReference>
<dbReference type="SMART" id="SM00487">
    <property type="entry name" value="DEXDc"/>
    <property type="match status" value="1"/>
</dbReference>
<feature type="coiled-coil region" evidence="5">
    <location>
        <begin position="1767"/>
        <end position="1794"/>
    </location>
</feature>
<keyword evidence="2" id="KW-0378">Hydrolase</keyword>
<dbReference type="EMBL" id="MCFA01000407">
    <property type="protein sequence ID" value="ORX92235.1"/>
    <property type="molecule type" value="Genomic_DNA"/>
</dbReference>
<dbReference type="InterPro" id="IPR052431">
    <property type="entry name" value="SKI2_subfamily_helicases"/>
</dbReference>
<dbReference type="InterPro" id="IPR027417">
    <property type="entry name" value="P-loop_NTPase"/>
</dbReference>
<evidence type="ECO:0000256" key="5">
    <source>
        <dbReference type="SAM" id="Coils"/>
    </source>
</evidence>
<dbReference type="CDD" id="cd18025">
    <property type="entry name" value="DEXHc_DDX60"/>
    <property type="match status" value="1"/>
</dbReference>
<dbReference type="GO" id="GO:0004386">
    <property type="term" value="F:helicase activity"/>
    <property type="evidence" value="ECO:0007669"/>
    <property type="project" value="UniProtKB-KW"/>
</dbReference>
<dbReference type="InterPro" id="IPR059032">
    <property type="entry name" value="WHD_DDX60"/>
</dbReference>
<feature type="region of interest" description="Disordered" evidence="6">
    <location>
        <begin position="1184"/>
        <end position="1204"/>
    </location>
</feature>
<reference evidence="9 10" key="1">
    <citation type="submission" date="2016-07" db="EMBL/GenBank/DDBJ databases">
        <title>Pervasive Adenine N6-methylation of Active Genes in Fungi.</title>
        <authorList>
            <consortium name="DOE Joint Genome Institute"/>
            <person name="Mondo S.J."/>
            <person name="Dannebaum R.O."/>
            <person name="Kuo R.C."/>
            <person name="Labutti K."/>
            <person name="Haridas S."/>
            <person name="Kuo A."/>
            <person name="Salamov A."/>
            <person name="Ahrendt S.R."/>
            <person name="Lipzen A."/>
            <person name="Sullivan W."/>
            <person name="Andreopoulos W.B."/>
            <person name="Clum A."/>
            <person name="Lindquist E."/>
            <person name="Daum C."/>
            <person name="Ramamoorthy G.K."/>
            <person name="Gryganskyi A."/>
            <person name="Culley D."/>
            <person name="Magnuson J.K."/>
            <person name="James T.Y."/>
            <person name="O'Malley M.A."/>
            <person name="Stajich J.E."/>
            <person name="Spatafora J.W."/>
            <person name="Visel A."/>
            <person name="Grigoriev I.V."/>
        </authorList>
    </citation>
    <scope>NUCLEOTIDE SEQUENCE [LARGE SCALE GENOMIC DNA]</scope>
    <source>
        <strain evidence="9 10">CBS 115471</strain>
    </source>
</reference>
<dbReference type="GO" id="GO:0005524">
    <property type="term" value="F:ATP binding"/>
    <property type="evidence" value="ECO:0007669"/>
    <property type="project" value="UniProtKB-KW"/>
</dbReference>
<comment type="caution">
    <text evidence="9">The sequence shown here is derived from an EMBL/GenBank/DDBJ whole genome shotgun (WGS) entry which is preliminary data.</text>
</comment>
<organism evidence="9 10">
    <name type="scientific">Clohesyomyces aquaticus</name>
    <dbReference type="NCBI Taxonomy" id="1231657"/>
    <lineage>
        <taxon>Eukaryota</taxon>
        <taxon>Fungi</taxon>
        <taxon>Dikarya</taxon>
        <taxon>Ascomycota</taxon>
        <taxon>Pezizomycotina</taxon>
        <taxon>Dothideomycetes</taxon>
        <taxon>Pleosporomycetidae</taxon>
        <taxon>Pleosporales</taxon>
        <taxon>Lindgomycetaceae</taxon>
        <taxon>Clohesyomyces</taxon>
    </lineage>
</organism>
<dbReference type="InterPro" id="IPR055124">
    <property type="entry name" value="PIN-like_DDX60"/>
</dbReference>
<keyword evidence="3 9" id="KW-0347">Helicase</keyword>
<dbReference type="Pfam" id="PF26076">
    <property type="entry name" value="WHD_DDX60"/>
    <property type="match status" value="1"/>
</dbReference>
<feature type="compositionally biased region" description="Basic residues" evidence="6">
    <location>
        <begin position="1184"/>
        <end position="1198"/>
    </location>
</feature>
<dbReference type="GO" id="GO:0005737">
    <property type="term" value="C:cytoplasm"/>
    <property type="evidence" value="ECO:0007669"/>
    <property type="project" value="TreeGrafter"/>
</dbReference>
<feature type="domain" description="Helicase C-terminal" evidence="8">
    <location>
        <begin position="1208"/>
        <end position="1387"/>
    </location>
</feature>
<dbReference type="SMART" id="SM00490">
    <property type="entry name" value="HELICc"/>
    <property type="match status" value="1"/>
</dbReference>
<evidence type="ECO:0000256" key="4">
    <source>
        <dbReference type="ARBA" id="ARBA00022840"/>
    </source>
</evidence>
<proteinExistence type="predicted"/>
<keyword evidence="4" id="KW-0067">ATP-binding</keyword>
<evidence type="ECO:0000313" key="9">
    <source>
        <dbReference type="EMBL" id="ORX92235.1"/>
    </source>
</evidence>
<dbReference type="InterPro" id="IPR014001">
    <property type="entry name" value="Helicase_ATP-bd"/>
</dbReference>
<evidence type="ECO:0000256" key="3">
    <source>
        <dbReference type="ARBA" id="ARBA00022806"/>
    </source>
</evidence>
<dbReference type="PROSITE" id="PS51194">
    <property type="entry name" value="HELICASE_CTER"/>
    <property type="match status" value="1"/>
</dbReference>
<accession>A0A1Y1Y2Y0</accession>
<dbReference type="InterPro" id="IPR011545">
    <property type="entry name" value="DEAD/DEAH_box_helicase_dom"/>
</dbReference>
<evidence type="ECO:0000256" key="1">
    <source>
        <dbReference type="ARBA" id="ARBA00022741"/>
    </source>
</evidence>
<dbReference type="PANTHER" id="PTHR44533:SF4">
    <property type="entry name" value="DEAD_H RNA HELICASE, PUTATIVE-RELATED"/>
    <property type="match status" value="1"/>
</dbReference>
<gene>
    <name evidence="9" type="ORF">BCR34DRAFT_500901</name>
</gene>
<dbReference type="InterPro" id="IPR001650">
    <property type="entry name" value="Helicase_C-like"/>
</dbReference>
<dbReference type="GO" id="GO:0003676">
    <property type="term" value="F:nucleic acid binding"/>
    <property type="evidence" value="ECO:0007669"/>
    <property type="project" value="InterPro"/>
</dbReference>
<dbReference type="Pfam" id="PF23002">
    <property type="entry name" value="PIN-like_DDX60"/>
    <property type="match status" value="1"/>
</dbReference>
<keyword evidence="1" id="KW-0547">Nucleotide-binding</keyword>
<evidence type="ECO:0000259" key="8">
    <source>
        <dbReference type="PROSITE" id="PS51194"/>
    </source>
</evidence>